<dbReference type="Gene3D" id="3.55.50.30">
    <property type="match status" value="1"/>
</dbReference>
<feature type="domain" description="FecR protein" evidence="2">
    <location>
        <begin position="113"/>
        <end position="204"/>
    </location>
</feature>
<dbReference type="Pfam" id="PF16220">
    <property type="entry name" value="DUF4880"/>
    <property type="match status" value="1"/>
</dbReference>
<keyword evidence="1" id="KW-0812">Transmembrane</keyword>
<dbReference type="HOGENOM" id="CLU_050192_0_2_5"/>
<name>F1Z3Q0_9SPHN</name>
<accession>F1Z3Q0</accession>
<evidence type="ECO:0000256" key="1">
    <source>
        <dbReference type="SAM" id="Phobius"/>
    </source>
</evidence>
<dbReference type="InterPro" id="IPR032623">
    <property type="entry name" value="FecR_N"/>
</dbReference>
<dbReference type="PANTHER" id="PTHR30273:SF2">
    <property type="entry name" value="PROTEIN FECR"/>
    <property type="match status" value="1"/>
</dbReference>
<evidence type="ECO:0000259" key="2">
    <source>
        <dbReference type="Pfam" id="PF04773"/>
    </source>
</evidence>
<keyword evidence="5" id="KW-1185">Reference proteome</keyword>
<dbReference type="Proteomes" id="UP000004728">
    <property type="component" value="Unassembled WGS sequence"/>
</dbReference>
<proteinExistence type="predicted"/>
<sequence length="328" mass="35262">MADVETSRHIEEKAADWVARLDRGPLSEADSAALERWLDGDPRRRGAFLRANALSMMSESGQALGPDFTPQAFATPNPLRHRGMTRRKWLSGAGGAVAASLIALGVSAPAGAITTGLGEVRLVTLEDGSTVMLNSQTSVKVGYTRNERRVHLLYGEAYFTIVSDPHRAFLVEVADARLSASRAGFGVRKLDGLPVDVLVNQGSVALGRVGSPKPLVLGANTRITLPQADGALPVPQLVTGDLVTRELAWREGKIAFEGERLDQAAAQFARYSRTRIEIRDPDLASEPVTGLFSAGDPVGFSRAVAAIFDARVEQQADRVILSRRTNRT</sequence>
<dbReference type="PIRSF" id="PIRSF018266">
    <property type="entry name" value="FecR"/>
    <property type="match status" value="1"/>
</dbReference>
<dbReference type="InterPro" id="IPR006860">
    <property type="entry name" value="FecR"/>
</dbReference>
<dbReference type="Pfam" id="PF04773">
    <property type="entry name" value="FecR"/>
    <property type="match status" value="1"/>
</dbReference>
<dbReference type="PANTHER" id="PTHR30273">
    <property type="entry name" value="PERIPLASMIC SIGNAL SENSOR AND SIGMA FACTOR ACTIVATOR FECR-RELATED"/>
    <property type="match status" value="1"/>
</dbReference>
<keyword evidence="1" id="KW-0472">Membrane</keyword>
<reference evidence="4 5" key="1">
    <citation type="journal article" date="2012" name="J. Bacteriol.">
        <title>Draft Genome Sequence of Novosphingobium nitrogenifigens Y88T.</title>
        <authorList>
            <person name="Strabala T.J."/>
            <person name="Macdonald L."/>
            <person name="Liu V."/>
            <person name="Smit A.M."/>
        </authorList>
    </citation>
    <scope>NUCLEOTIDE SEQUENCE [LARGE SCALE GENOMIC DNA]</scope>
    <source>
        <strain evidence="4 5">DSM 19370</strain>
    </source>
</reference>
<dbReference type="GO" id="GO:0016989">
    <property type="term" value="F:sigma factor antagonist activity"/>
    <property type="evidence" value="ECO:0007669"/>
    <property type="project" value="TreeGrafter"/>
</dbReference>
<dbReference type="eggNOG" id="COG3712">
    <property type="taxonomic scope" value="Bacteria"/>
</dbReference>
<dbReference type="PROSITE" id="PS51318">
    <property type="entry name" value="TAT"/>
    <property type="match status" value="1"/>
</dbReference>
<keyword evidence="1" id="KW-1133">Transmembrane helix</keyword>
<dbReference type="InterPro" id="IPR012373">
    <property type="entry name" value="Ferrdict_sens_TM"/>
</dbReference>
<dbReference type="RefSeq" id="WP_008068562.1">
    <property type="nucleotide sequence ID" value="NZ_AQWK01000032.1"/>
</dbReference>
<feature type="domain" description="FecR N-terminal" evidence="3">
    <location>
        <begin position="13"/>
        <end position="54"/>
    </location>
</feature>
<dbReference type="AlphaFoldDB" id="F1Z3Q0"/>
<protein>
    <submittedName>
        <fullName evidence="4">Putative transcriptional regulator, putative</fullName>
    </submittedName>
</protein>
<dbReference type="OrthoDB" id="9798846at2"/>
<dbReference type="EMBL" id="AEWJ01000012">
    <property type="protein sequence ID" value="EGD60763.1"/>
    <property type="molecule type" value="Genomic_DNA"/>
</dbReference>
<evidence type="ECO:0000313" key="4">
    <source>
        <dbReference type="EMBL" id="EGD60763.1"/>
    </source>
</evidence>
<dbReference type="InParanoid" id="F1Z3Q0"/>
<dbReference type="InterPro" id="IPR006311">
    <property type="entry name" value="TAT_signal"/>
</dbReference>
<organism evidence="4 5">
    <name type="scientific">Novosphingobium nitrogenifigens DSM 19370</name>
    <dbReference type="NCBI Taxonomy" id="983920"/>
    <lineage>
        <taxon>Bacteria</taxon>
        <taxon>Pseudomonadati</taxon>
        <taxon>Pseudomonadota</taxon>
        <taxon>Alphaproteobacteria</taxon>
        <taxon>Sphingomonadales</taxon>
        <taxon>Sphingomonadaceae</taxon>
        <taxon>Novosphingobium</taxon>
    </lineage>
</organism>
<dbReference type="Gene3D" id="2.60.120.1440">
    <property type="match status" value="1"/>
</dbReference>
<feature type="transmembrane region" description="Helical" evidence="1">
    <location>
        <begin position="89"/>
        <end position="112"/>
    </location>
</feature>
<evidence type="ECO:0000313" key="5">
    <source>
        <dbReference type="Proteomes" id="UP000004728"/>
    </source>
</evidence>
<dbReference type="STRING" id="983920.Y88_1844"/>
<comment type="caution">
    <text evidence="4">The sequence shown here is derived from an EMBL/GenBank/DDBJ whole genome shotgun (WGS) entry which is preliminary data.</text>
</comment>
<evidence type="ECO:0000259" key="3">
    <source>
        <dbReference type="Pfam" id="PF16220"/>
    </source>
</evidence>
<gene>
    <name evidence="4" type="ORF">Y88_1844</name>
</gene>